<protein>
    <submittedName>
        <fullName evidence="2">Putative GNAT superfamily acetyltransferase</fullName>
    </submittedName>
</protein>
<gene>
    <name evidence="2" type="ORF">FHX48_000074</name>
</gene>
<dbReference type="PROSITE" id="PS51186">
    <property type="entry name" value="GNAT"/>
    <property type="match status" value="1"/>
</dbReference>
<name>A0A7W3PKM2_9MICO</name>
<dbReference type="InterPro" id="IPR038764">
    <property type="entry name" value="GNAT_N_AcTrfase_prd"/>
</dbReference>
<sequence>MTGLPAGMAIRELATVDDVVAAAAVLREVWRTDRDSVPTNLMIALAHTGNYVVGLYDDERLVGASVAFFASPAARSMHSHITGVLPEYQSMGLGRVLKQHQRAWALARDVGTITWTFDPLVARNARFNLSVLGARATAYVVDMYGRMNDGVNRGDETDRILVSWAVASAPARTPVQVAATVAVPADIHELRKSNPSDAAAHRVRVREELRTHLDAGLIIAGFDTRGYLLVAS</sequence>
<dbReference type="Proteomes" id="UP000526083">
    <property type="component" value="Unassembled WGS sequence"/>
</dbReference>
<dbReference type="Pfam" id="PF00583">
    <property type="entry name" value="Acetyltransf_1"/>
    <property type="match status" value="1"/>
</dbReference>
<organism evidence="2 3">
    <name type="scientific">Microbacterium halimionae</name>
    <dbReference type="NCBI Taxonomy" id="1526413"/>
    <lineage>
        <taxon>Bacteria</taxon>
        <taxon>Bacillati</taxon>
        <taxon>Actinomycetota</taxon>
        <taxon>Actinomycetes</taxon>
        <taxon>Micrococcales</taxon>
        <taxon>Microbacteriaceae</taxon>
        <taxon>Microbacterium</taxon>
    </lineage>
</organism>
<dbReference type="RefSeq" id="WP_167044639.1">
    <property type="nucleotide sequence ID" value="NZ_JAAOZB010000001.1"/>
</dbReference>
<dbReference type="EMBL" id="JACGWY010000001">
    <property type="protein sequence ID" value="MBA8815022.1"/>
    <property type="molecule type" value="Genomic_DNA"/>
</dbReference>
<dbReference type="InterPro" id="IPR000182">
    <property type="entry name" value="GNAT_dom"/>
</dbReference>
<dbReference type="CDD" id="cd04301">
    <property type="entry name" value="NAT_SF"/>
    <property type="match status" value="1"/>
</dbReference>
<dbReference type="SUPFAM" id="SSF55729">
    <property type="entry name" value="Acyl-CoA N-acyltransferases (Nat)"/>
    <property type="match status" value="1"/>
</dbReference>
<keyword evidence="2" id="KW-0808">Transferase</keyword>
<dbReference type="PANTHER" id="PTHR41700:SF1">
    <property type="entry name" value="N-ACETYLTRANSFERASE DOMAIN-CONTAINING PROTEIN"/>
    <property type="match status" value="1"/>
</dbReference>
<feature type="domain" description="N-acetyltransferase" evidence="1">
    <location>
        <begin position="8"/>
        <end position="152"/>
    </location>
</feature>
<proteinExistence type="predicted"/>
<evidence type="ECO:0000259" key="1">
    <source>
        <dbReference type="PROSITE" id="PS51186"/>
    </source>
</evidence>
<dbReference type="AlphaFoldDB" id="A0A7W3PKM2"/>
<evidence type="ECO:0000313" key="2">
    <source>
        <dbReference type="EMBL" id="MBA8815022.1"/>
    </source>
</evidence>
<dbReference type="PANTHER" id="PTHR41700">
    <property type="entry name" value="GCN5-RELATED N-ACETYLTRANSFERASE"/>
    <property type="match status" value="1"/>
</dbReference>
<dbReference type="Gene3D" id="3.40.630.30">
    <property type="match status" value="1"/>
</dbReference>
<dbReference type="GO" id="GO:0016747">
    <property type="term" value="F:acyltransferase activity, transferring groups other than amino-acyl groups"/>
    <property type="evidence" value="ECO:0007669"/>
    <property type="project" value="InterPro"/>
</dbReference>
<dbReference type="InterPro" id="IPR016181">
    <property type="entry name" value="Acyl_CoA_acyltransferase"/>
</dbReference>
<comment type="caution">
    <text evidence="2">The sequence shown here is derived from an EMBL/GenBank/DDBJ whole genome shotgun (WGS) entry which is preliminary data.</text>
</comment>
<accession>A0A7W3PKM2</accession>
<reference evidence="2 3" key="1">
    <citation type="submission" date="2020-07" db="EMBL/GenBank/DDBJ databases">
        <title>Sequencing the genomes of 1000 actinobacteria strains.</title>
        <authorList>
            <person name="Klenk H.-P."/>
        </authorList>
    </citation>
    <scope>NUCLEOTIDE SEQUENCE [LARGE SCALE GENOMIC DNA]</scope>
    <source>
        <strain evidence="2 3">DSM 27576</strain>
    </source>
</reference>
<keyword evidence="3" id="KW-1185">Reference proteome</keyword>
<evidence type="ECO:0000313" key="3">
    <source>
        <dbReference type="Proteomes" id="UP000526083"/>
    </source>
</evidence>